<protein>
    <recommendedName>
        <fullName evidence="1">Dynamin GTPase domain-containing protein</fullName>
    </recommendedName>
</protein>
<gene>
    <name evidence="2" type="ORF">Agub_g12124</name>
</gene>
<dbReference type="InterPro" id="IPR022812">
    <property type="entry name" value="Dynamin"/>
</dbReference>
<dbReference type="InterPro" id="IPR027417">
    <property type="entry name" value="P-loop_NTPase"/>
</dbReference>
<reference evidence="2 3" key="1">
    <citation type="journal article" date="2021" name="Sci. Rep.">
        <title>Genome sequencing of the multicellular alga Astrephomene provides insights into convergent evolution of germ-soma differentiation.</title>
        <authorList>
            <person name="Yamashita S."/>
            <person name="Yamamoto K."/>
            <person name="Matsuzaki R."/>
            <person name="Suzuki S."/>
            <person name="Yamaguchi H."/>
            <person name="Hirooka S."/>
            <person name="Minakuchi Y."/>
            <person name="Miyagishima S."/>
            <person name="Kawachi M."/>
            <person name="Toyoda A."/>
            <person name="Nozaki H."/>
        </authorList>
    </citation>
    <scope>NUCLEOTIDE SEQUENCE [LARGE SCALE GENOMIC DNA]</scope>
    <source>
        <strain evidence="2 3">NIES-4017</strain>
    </source>
</reference>
<dbReference type="GO" id="GO:0016020">
    <property type="term" value="C:membrane"/>
    <property type="evidence" value="ECO:0007669"/>
    <property type="project" value="TreeGrafter"/>
</dbReference>
<dbReference type="GO" id="GO:0005737">
    <property type="term" value="C:cytoplasm"/>
    <property type="evidence" value="ECO:0007669"/>
    <property type="project" value="TreeGrafter"/>
</dbReference>
<dbReference type="InterPro" id="IPR045063">
    <property type="entry name" value="Dynamin_N"/>
</dbReference>
<dbReference type="SUPFAM" id="SSF52540">
    <property type="entry name" value="P-loop containing nucleoside triphosphate hydrolases"/>
    <property type="match status" value="1"/>
</dbReference>
<comment type="caution">
    <text evidence="2">The sequence shown here is derived from an EMBL/GenBank/DDBJ whole genome shotgun (WGS) entry which is preliminary data.</text>
</comment>
<evidence type="ECO:0000259" key="1">
    <source>
        <dbReference type="SMART" id="SM00053"/>
    </source>
</evidence>
<feature type="non-terminal residue" evidence="2">
    <location>
        <position position="199"/>
    </location>
</feature>
<keyword evidence="3" id="KW-1185">Reference proteome</keyword>
<dbReference type="PANTHER" id="PTHR11566">
    <property type="entry name" value="DYNAMIN"/>
    <property type="match status" value="1"/>
</dbReference>
<proteinExistence type="predicted"/>
<dbReference type="InterPro" id="IPR001401">
    <property type="entry name" value="Dynamin_GTPase"/>
</dbReference>
<dbReference type="EMBL" id="BMAR01000034">
    <property type="protein sequence ID" value="GFR49981.1"/>
    <property type="molecule type" value="Genomic_DNA"/>
</dbReference>
<accession>A0AAD3E252</accession>
<dbReference type="GO" id="GO:0005874">
    <property type="term" value="C:microtubule"/>
    <property type="evidence" value="ECO:0007669"/>
    <property type="project" value="TreeGrafter"/>
</dbReference>
<dbReference type="Pfam" id="PF00350">
    <property type="entry name" value="Dynamin_N"/>
    <property type="match status" value="1"/>
</dbReference>
<dbReference type="Gene3D" id="3.40.50.300">
    <property type="entry name" value="P-loop containing nucleotide triphosphate hydrolases"/>
    <property type="match status" value="1"/>
</dbReference>
<evidence type="ECO:0000313" key="2">
    <source>
        <dbReference type="EMBL" id="GFR49981.1"/>
    </source>
</evidence>
<dbReference type="GO" id="GO:0003924">
    <property type="term" value="F:GTPase activity"/>
    <property type="evidence" value="ECO:0007669"/>
    <property type="project" value="InterPro"/>
</dbReference>
<dbReference type="SMART" id="SM00053">
    <property type="entry name" value="DYNc"/>
    <property type="match status" value="1"/>
</dbReference>
<dbReference type="GO" id="GO:0008017">
    <property type="term" value="F:microtubule binding"/>
    <property type="evidence" value="ECO:0007669"/>
    <property type="project" value="TreeGrafter"/>
</dbReference>
<organism evidence="2 3">
    <name type="scientific">Astrephomene gubernaculifera</name>
    <dbReference type="NCBI Taxonomy" id="47775"/>
    <lineage>
        <taxon>Eukaryota</taxon>
        <taxon>Viridiplantae</taxon>
        <taxon>Chlorophyta</taxon>
        <taxon>core chlorophytes</taxon>
        <taxon>Chlorophyceae</taxon>
        <taxon>CS clade</taxon>
        <taxon>Chlamydomonadales</taxon>
        <taxon>Astrephomenaceae</taxon>
        <taxon>Astrephomene</taxon>
    </lineage>
</organism>
<dbReference type="PANTHER" id="PTHR11566:SF21">
    <property type="entry name" value="DYNAMIN RELATED PROTEIN 1, ISOFORM A"/>
    <property type="match status" value="1"/>
</dbReference>
<dbReference type="PRINTS" id="PR00195">
    <property type="entry name" value="DYNAMIN"/>
</dbReference>
<sequence>DKSHITACVTAAQAVLLNPKAVSAAPGGARAFVPNLSGSKAKASDALRKLGDANNYELGFTGNKVVLEIDGADADLTIIDLPGIIHDHPKGRHYVELVERMTKQNLSPEHHIIAMALPAAADAETQAIRLWAREVDPQGNRSIGIITKPDMIGEGAHITHGKLVRLVAGKGGSMAGVGGRSVVVVAHAFPRGANESGGP</sequence>
<dbReference type="Proteomes" id="UP001054857">
    <property type="component" value="Unassembled WGS sequence"/>
</dbReference>
<evidence type="ECO:0000313" key="3">
    <source>
        <dbReference type="Proteomes" id="UP001054857"/>
    </source>
</evidence>
<name>A0AAD3E252_9CHLO</name>
<feature type="domain" description="Dynamin GTPase" evidence="1">
    <location>
        <begin position="2"/>
        <end position="180"/>
    </location>
</feature>
<dbReference type="GO" id="GO:0005525">
    <property type="term" value="F:GTP binding"/>
    <property type="evidence" value="ECO:0007669"/>
    <property type="project" value="InterPro"/>
</dbReference>
<dbReference type="AlphaFoldDB" id="A0AAD3E252"/>